<proteinExistence type="predicted"/>
<evidence type="ECO:0000259" key="1">
    <source>
        <dbReference type="SMART" id="SM00382"/>
    </source>
</evidence>
<dbReference type="SMART" id="SM00382">
    <property type="entry name" value="AAA"/>
    <property type="match status" value="1"/>
</dbReference>
<dbReference type="EMBL" id="PFXB01000116">
    <property type="protein sequence ID" value="PJA37251.1"/>
    <property type="molecule type" value="Genomic_DNA"/>
</dbReference>
<dbReference type="SUPFAM" id="SSF52540">
    <property type="entry name" value="P-loop containing nucleoside triphosphate hydrolases"/>
    <property type="match status" value="1"/>
</dbReference>
<gene>
    <name evidence="2" type="ORF">CO181_04290</name>
</gene>
<reference evidence="3" key="1">
    <citation type="submission" date="2017-09" db="EMBL/GenBank/DDBJ databases">
        <title>Depth-based differentiation of microbial function through sediment-hosted aquifers and enrichment of novel symbionts in the deep terrestrial subsurface.</title>
        <authorList>
            <person name="Probst A.J."/>
            <person name="Ladd B."/>
            <person name="Jarett J.K."/>
            <person name="Geller-Mcgrath D.E."/>
            <person name="Sieber C.M.K."/>
            <person name="Emerson J.B."/>
            <person name="Anantharaman K."/>
            <person name="Thomas B.C."/>
            <person name="Malmstrom R."/>
            <person name="Stieglmeier M."/>
            <person name="Klingl A."/>
            <person name="Woyke T."/>
            <person name="Ryan C.M."/>
            <person name="Banfield J.F."/>
        </authorList>
    </citation>
    <scope>NUCLEOTIDE SEQUENCE [LARGE SCALE GENOMIC DNA]</scope>
</reference>
<accession>A0A2M7WW69</accession>
<keyword evidence="2" id="KW-0067">ATP-binding</keyword>
<dbReference type="PANTHER" id="PTHR47642:SF5">
    <property type="entry name" value="ATP-DEPENDENT DNA HELICASE"/>
    <property type="match status" value="1"/>
</dbReference>
<keyword evidence="2" id="KW-0378">Hydrolase</keyword>
<dbReference type="Proteomes" id="UP000230538">
    <property type="component" value="Unassembled WGS sequence"/>
</dbReference>
<dbReference type="PANTHER" id="PTHR47642">
    <property type="entry name" value="ATP-DEPENDENT DNA HELICASE"/>
    <property type="match status" value="1"/>
</dbReference>
<dbReference type="CDD" id="cd18037">
    <property type="entry name" value="DEXSc_Pif1_like"/>
    <property type="match status" value="1"/>
</dbReference>
<organism evidence="2 3">
    <name type="scientific">candidate division WWE3 bacterium CG_4_9_14_3_um_filter_43_9</name>
    <dbReference type="NCBI Taxonomy" id="1975082"/>
    <lineage>
        <taxon>Bacteria</taxon>
        <taxon>Katanobacteria</taxon>
    </lineage>
</organism>
<dbReference type="AlphaFoldDB" id="A0A2M7WW69"/>
<feature type="domain" description="AAA+ ATPase" evidence="1">
    <location>
        <begin position="12"/>
        <end position="158"/>
    </location>
</feature>
<name>A0A2M7WW69_UNCKA</name>
<sequence>MTQQQALEILKLGHNVYLTGSAGSGKTFLLNKYIEHLRKNDIEVAITASTGIAATHLGGMTIHSWSGLGIRDALTAQDYEIFLDKRRLVRRYERTNVLIIDEVSMLHAFRLDLLNQLCQAFRRSLEPFGGMQIVLSGDFFQLPPVGRGGENVDFVHKSEIWRKMNLKVCYLDEQFRHSDNELTKLLDGIRSAKLNDFVMEPLRDRFNKEIDGSIKPTKLYTHNVDVDAINSKELSSLPEKLLVYKMTSHGNRRLAELLSQNCLAPAELKLK</sequence>
<evidence type="ECO:0000313" key="2">
    <source>
        <dbReference type="EMBL" id="PJA37251.1"/>
    </source>
</evidence>
<dbReference type="InterPro" id="IPR051055">
    <property type="entry name" value="PIF1_helicase"/>
</dbReference>
<comment type="caution">
    <text evidence="2">The sequence shown here is derived from an EMBL/GenBank/DDBJ whole genome shotgun (WGS) entry which is preliminary data.</text>
</comment>
<dbReference type="InterPro" id="IPR010285">
    <property type="entry name" value="DNA_helicase_pif1-like_DEAD"/>
</dbReference>
<dbReference type="Gene3D" id="3.40.50.300">
    <property type="entry name" value="P-loop containing nucleotide triphosphate hydrolases"/>
    <property type="match status" value="1"/>
</dbReference>
<dbReference type="InterPro" id="IPR003593">
    <property type="entry name" value="AAA+_ATPase"/>
</dbReference>
<evidence type="ECO:0000313" key="3">
    <source>
        <dbReference type="Proteomes" id="UP000230538"/>
    </source>
</evidence>
<keyword evidence="2" id="KW-0347">Helicase</keyword>
<protein>
    <submittedName>
        <fullName evidence="2">Helicase</fullName>
    </submittedName>
</protein>
<dbReference type="GO" id="GO:0006281">
    <property type="term" value="P:DNA repair"/>
    <property type="evidence" value="ECO:0007669"/>
    <property type="project" value="InterPro"/>
</dbReference>
<dbReference type="GO" id="GO:0000723">
    <property type="term" value="P:telomere maintenance"/>
    <property type="evidence" value="ECO:0007669"/>
    <property type="project" value="InterPro"/>
</dbReference>
<dbReference type="Pfam" id="PF05970">
    <property type="entry name" value="PIF1"/>
    <property type="match status" value="1"/>
</dbReference>
<dbReference type="InterPro" id="IPR027417">
    <property type="entry name" value="P-loop_NTPase"/>
</dbReference>
<dbReference type="GO" id="GO:0003678">
    <property type="term" value="F:DNA helicase activity"/>
    <property type="evidence" value="ECO:0007669"/>
    <property type="project" value="InterPro"/>
</dbReference>
<feature type="non-terminal residue" evidence="2">
    <location>
        <position position="271"/>
    </location>
</feature>
<keyword evidence="2" id="KW-0547">Nucleotide-binding</keyword>